<dbReference type="PROSITE" id="PS50001">
    <property type="entry name" value="SH2"/>
    <property type="match status" value="1"/>
</dbReference>
<dbReference type="EMBL" id="JASPKY010000215">
    <property type="protein sequence ID" value="KAK9719923.1"/>
    <property type="molecule type" value="Genomic_DNA"/>
</dbReference>
<name>A0AAW1KKL5_POPJA</name>
<organism evidence="4 5">
    <name type="scientific">Popillia japonica</name>
    <name type="common">Japanese beetle</name>
    <dbReference type="NCBI Taxonomy" id="7064"/>
    <lineage>
        <taxon>Eukaryota</taxon>
        <taxon>Metazoa</taxon>
        <taxon>Ecdysozoa</taxon>
        <taxon>Arthropoda</taxon>
        <taxon>Hexapoda</taxon>
        <taxon>Insecta</taxon>
        <taxon>Pterygota</taxon>
        <taxon>Neoptera</taxon>
        <taxon>Endopterygota</taxon>
        <taxon>Coleoptera</taxon>
        <taxon>Polyphaga</taxon>
        <taxon>Scarabaeiformia</taxon>
        <taxon>Scarabaeidae</taxon>
        <taxon>Rutelinae</taxon>
        <taxon>Popillia</taxon>
    </lineage>
</organism>
<evidence type="ECO:0000256" key="1">
    <source>
        <dbReference type="PROSITE-ProRule" id="PRU00191"/>
    </source>
</evidence>
<sequence>MDGEPWVWVMGEHENDKSIQEILRDEAIEKARKLAEKEAEELRKQVEAKITMELIELTPKIQDLDEMTSKLNIEEVQDGGDDDGTGIYCSVDELREKMSKPIKNMNNYTICHYQSKNKLNNIIIDRRTNVLQELSINKNKVAQRIALWEKRLTEERTCEIFNNIQKKQMEVAKEAEEAEKRQEQLWIEQEKKAKQAEKQIREIARRAREEHRLSSNNMEIDTSYCNATMPGVPPGRQAVIDWFKAKEITRNATVDSVKRMQQPWFHGLITRKEAESLLMDQPDGSFLVRLSEKIWGYAISYRAKEKCKHYLVNAARNYSFLGSNQIEHKCLSDLISHHRQFPLSGGEKLQNVCPRKEERTIDELFDN</sequence>
<evidence type="ECO:0000256" key="2">
    <source>
        <dbReference type="SAM" id="Coils"/>
    </source>
</evidence>
<dbReference type="PRINTS" id="PR00401">
    <property type="entry name" value="SH2DOMAIN"/>
</dbReference>
<comment type="caution">
    <text evidence="4">The sequence shown here is derived from an EMBL/GenBank/DDBJ whole genome shotgun (WGS) entry which is preliminary data.</text>
</comment>
<dbReference type="InterPro" id="IPR036860">
    <property type="entry name" value="SH2_dom_sf"/>
</dbReference>
<reference evidence="4 5" key="1">
    <citation type="journal article" date="2024" name="BMC Genomics">
        <title>De novo assembly and annotation of Popillia japonica's genome with initial clues to its potential as an invasive pest.</title>
        <authorList>
            <person name="Cucini C."/>
            <person name="Boschi S."/>
            <person name="Funari R."/>
            <person name="Cardaioli E."/>
            <person name="Iannotti N."/>
            <person name="Marturano G."/>
            <person name="Paoli F."/>
            <person name="Bruttini M."/>
            <person name="Carapelli A."/>
            <person name="Frati F."/>
            <person name="Nardi F."/>
        </authorList>
    </citation>
    <scope>NUCLEOTIDE SEQUENCE [LARGE SCALE GENOMIC DNA]</scope>
    <source>
        <strain evidence="4">DMR45628</strain>
    </source>
</reference>
<keyword evidence="2" id="KW-0175">Coiled coil</keyword>
<dbReference type="Pfam" id="PF00017">
    <property type="entry name" value="SH2"/>
    <property type="match status" value="1"/>
</dbReference>
<feature type="coiled-coil region" evidence="2">
    <location>
        <begin position="131"/>
        <end position="213"/>
    </location>
</feature>
<dbReference type="SMART" id="SM00252">
    <property type="entry name" value="SH2"/>
    <property type="match status" value="1"/>
</dbReference>
<accession>A0AAW1KKL5</accession>
<gene>
    <name evidence="4" type="ORF">QE152_g22414</name>
</gene>
<dbReference type="SUPFAM" id="SSF55550">
    <property type="entry name" value="SH2 domain"/>
    <property type="match status" value="1"/>
</dbReference>
<dbReference type="Proteomes" id="UP001458880">
    <property type="component" value="Unassembled WGS sequence"/>
</dbReference>
<dbReference type="PANTHER" id="PTHR14388">
    <property type="entry name" value="T CELL-SPECIFIC ADAPTER PROTEIN TSAD"/>
    <property type="match status" value="1"/>
</dbReference>
<keyword evidence="5" id="KW-1185">Reference proteome</keyword>
<protein>
    <submittedName>
        <fullName evidence="4">SH2 domain</fullName>
    </submittedName>
</protein>
<evidence type="ECO:0000259" key="3">
    <source>
        <dbReference type="PROSITE" id="PS50001"/>
    </source>
</evidence>
<evidence type="ECO:0000313" key="5">
    <source>
        <dbReference type="Proteomes" id="UP001458880"/>
    </source>
</evidence>
<feature type="domain" description="SH2" evidence="3">
    <location>
        <begin position="264"/>
        <end position="353"/>
    </location>
</feature>
<dbReference type="Gene3D" id="3.30.505.10">
    <property type="entry name" value="SH2 domain"/>
    <property type="match status" value="1"/>
</dbReference>
<dbReference type="InterPro" id="IPR000980">
    <property type="entry name" value="SH2"/>
</dbReference>
<proteinExistence type="predicted"/>
<dbReference type="GO" id="GO:0005737">
    <property type="term" value="C:cytoplasm"/>
    <property type="evidence" value="ECO:0007669"/>
    <property type="project" value="TreeGrafter"/>
</dbReference>
<evidence type="ECO:0000313" key="4">
    <source>
        <dbReference type="EMBL" id="KAK9719923.1"/>
    </source>
</evidence>
<dbReference type="PANTHER" id="PTHR14388:SF17">
    <property type="entry name" value="SH2 DOMAIN-CONTAINING PROTEIN"/>
    <property type="match status" value="1"/>
</dbReference>
<keyword evidence="1" id="KW-0727">SH2 domain</keyword>
<feature type="coiled-coil region" evidence="2">
    <location>
        <begin position="20"/>
        <end position="52"/>
    </location>
</feature>
<dbReference type="AlphaFoldDB" id="A0AAW1KKL5"/>